<dbReference type="AlphaFoldDB" id="A0A9Q3I7Z4"/>
<protein>
    <recommendedName>
        <fullName evidence="2">Reverse transcriptase Ty1/copia-type domain-containing protein</fullName>
    </recommendedName>
</protein>
<dbReference type="Pfam" id="PF07727">
    <property type="entry name" value="RVT_2"/>
    <property type="match status" value="1"/>
</dbReference>
<dbReference type="InterPro" id="IPR013103">
    <property type="entry name" value="RVT_2"/>
</dbReference>
<reference evidence="3" key="1">
    <citation type="submission" date="2021-03" db="EMBL/GenBank/DDBJ databases">
        <title>Draft genome sequence of rust myrtle Austropuccinia psidii MF-1, a brazilian biotype.</title>
        <authorList>
            <person name="Quecine M.C."/>
            <person name="Pachon D.M.R."/>
            <person name="Bonatelli M.L."/>
            <person name="Correr F.H."/>
            <person name="Franceschini L.M."/>
            <person name="Leite T.F."/>
            <person name="Margarido G.R.A."/>
            <person name="Almeida C.A."/>
            <person name="Ferrarezi J.A."/>
            <person name="Labate C.A."/>
        </authorList>
    </citation>
    <scope>NUCLEOTIDE SEQUENCE</scope>
    <source>
        <strain evidence="3">MF-1</strain>
    </source>
</reference>
<dbReference type="Proteomes" id="UP000765509">
    <property type="component" value="Unassembled WGS sequence"/>
</dbReference>
<organism evidence="3 4">
    <name type="scientific">Austropuccinia psidii MF-1</name>
    <dbReference type="NCBI Taxonomy" id="1389203"/>
    <lineage>
        <taxon>Eukaryota</taxon>
        <taxon>Fungi</taxon>
        <taxon>Dikarya</taxon>
        <taxon>Basidiomycota</taxon>
        <taxon>Pucciniomycotina</taxon>
        <taxon>Pucciniomycetes</taxon>
        <taxon>Pucciniales</taxon>
        <taxon>Sphaerophragmiaceae</taxon>
        <taxon>Austropuccinia</taxon>
    </lineage>
</organism>
<comment type="caution">
    <text evidence="3">The sequence shown here is derived from an EMBL/GenBank/DDBJ whole genome shotgun (WGS) entry which is preliminary data.</text>
</comment>
<feature type="domain" description="Reverse transcriptase Ty1/copia-type" evidence="2">
    <location>
        <begin position="112"/>
        <end position="185"/>
    </location>
</feature>
<evidence type="ECO:0000313" key="4">
    <source>
        <dbReference type="Proteomes" id="UP000765509"/>
    </source>
</evidence>
<keyword evidence="4" id="KW-1185">Reference proteome</keyword>
<evidence type="ECO:0000259" key="2">
    <source>
        <dbReference type="Pfam" id="PF07727"/>
    </source>
</evidence>
<dbReference type="OrthoDB" id="3227712at2759"/>
<name>A0A9Q3I7Z4_9BASI</name>
<proteinExistence type="predicted"/>
<evidence type="ECO:0000313" key="3">
    <source>
        <dbReference type="EMBL" id="MBW0531488.1"/>
    </source>
</evidence>
<evidence type="ECO:0000256" key="1">
    <source>
        <dbReference type="SAM" id="MobiDB-lite"/>
    </source>
</evidence>
<dbReference type="EMBL" id="AVOT02036873">
    <property type="protein sequence ID" value="MBW0531488.1"/>
    <property type="molecule type" value="Genomic_DNA"/>
</dbReference>
<gene>
    <name evidence="3" type="ORF">O181_071203</name>
</gene>
<feature type="region of interest" description="Disordered" evidence="1">
    <location>
        <begin position="1"/>
        <end position="21"/>
    </location>
</feature>
<sequence>MASVDEAQPMEPGLGDTSRMVDESHVSPELDYAEVSSPVETSRIKVIGPWHPTIISFAVDSHNILPYSRRPKVFLSIHNKSQRTFRQDLNSSKGEVWSLAIKKELSSMNCVQIWEIVYLKPNYKLVGTTWVFRKKGNHLKEVIKHKARLCAQGFTKTPGLDFEETYAPTRRKNALQTLISFAALKTFSSTKWT</sequence>
<accession>A0A9Q3I7Z4</accession>